<evidence type="ECO:0000313" key="2">
    <source>
        <dbReference type="EMBL" id="CAE1284093.1"/>
    </source>
</evidence>
<evidence type="ECO:0000313" key="3">
    <source>
        <dbReference type="Proteomes" id="UP000597762"/>
    </source>
</evidence>
<proteinExistence type="predicted"/>
<feature type="compositionally biased region" description="Polar residues" evidence="1">
    <location>
        <begin position="126"/>
        <end position="138"/>
    </location>
</feature>
<evidence type="ECO:0000256" key="1">
    <source>
        <dbReference type="SAM" id="MobiDB-lite"/>
    </source>
</evidence>
<comment type="caution">
    <text evidence="2">The sequence shown here is derived from an EMBL/GenBank/DDBJ whole genome shotgun (WGS) entry which is preliminary data.</text>
</comment>
<keyword evidence="3" id="KW-1185">Reference proteome</keyword>
<dbReference type="Proteomes" id="UP000597762">
    <property type="component" value="Unassembled WGS sequence"/>
</dbReference>
<sequence>MQRPDDTPAKETDLEKAVADLQHQLQDIRMLLSANREARCRRPAVGDGEHGVPAGIDESTRNYAGTITDSAPGQGIARHPANTAPKPSRKKLNSRRVGAAEPRQKHTKPPFLRMGPTEPHKVFSGHRSSNQCDTPPKNSKTERRPRISSRQQTARRSRHMEPRH</sequence>
<dbReference type="EMBL" id="CAHIKZ030002274">
    <property type="protein sequence ID" value="CAE1284093.1"/>
    <property type="molecule type" value="Genomic_DNA"/>
</dbReference>
<gene>
    <name evidence="2" type="ORF">SPHA_44471</name>
</gene>
<feature type="region of interest" description="Disordered" evidence="1">
    <location>
        <begin position="41"/>
        <end position="164"/>
    </location>
</feature>
<dbReference type="OrthoDB" id="6589648at2759"/>
<protein>
    <submittedName>
        <fullName evidence="2">Uncharacterized protein</fullName>
    </submittedName>
</protein>
<organism evidence="2 3">
    <name type="scientific">Acanthosepion pharaonis</name>
    <name type="common">Pharaoh cuttlefish</name>
    <name type="synonym">Sepia pharaonis</name>
    <dbReference type="NCBI Taxonomy" id="158019"/>
    <lineage>
        <taxon>Eukaryota</taxon>
        <taxon>Metazoa</taxon>
        <taxon>Spiralia</taxon>
        <taxon>Lophotrochozoa</taxon>
        <taxon>Mollusca</taxon>
        <taxon>Cephalopoda</taxon>
        <taxon>Coleoidea</taxon>
        <taxon>Decapodiformes</taxon>
        <taxon>Sepiida</taxon>
        <taxon>Sepiina</taxon>
        <taxon>Sepiidae</taxon>
        <taxon>Acanthosepion</taxon>
    </lineage>
</organism>
<dbReference type="AlphaFoldDB" id="A0A812CWF9"/>
<accession>A0A812CWF9</accession>
<name>A0A812CWF9_ACAPH</name>
<feature type="compositionally biased region" description="Polar residues" evidence="1">
    <location>
        <begin position="61"/>
        <end position="71"/>
    </location>
</feature>
<reference evidence="2" key="1">
    <citation type="submission" date="2021-01" db="EMBL/GenBank/DDBJ databases">
        <authorList>
            <person name="Li R."/>
            <person name="Bekaert M."/>
        </authorList>
    </citation>
    <scope>NUCLEOTIDE SEQUENCE</scope>
    <source>
        <strain evidence="2">Farmed</strain>
    </source>
</reference>